<feature type="compositionally biased region" description="Polar residues" evidence="7">
    <location>
        <begin position="97"/>
        <end position="106"/>
    </location>
</feature>
<dbReference type="PANTHER" id="PTHR15151:SF13">
    <property type="entry name" value="ECTODYSPLASIN-A"/>
    <property type="match status" value="1"/>
</dbReference>
<evidence type="ECO:0000256" key="3">
    <source>
        <dbReference type="ARBA" id="ARBA00022514"/>
    </source>
</evidence>
<keyword evidence="8" id="KW-1133">Transmembrane helix</keyword>
<dbReference type="GO" id="GO:0005164">
    <property type="term" value="F:tumor necrosis factor receptor binding"/>
    <property type="evidence" value="ECO:0007669"/>
    <property type="project" value="InterPro"/>
</dbReference>
<reference evidence="11" key="2">
    <citation type="submission" date="2025-08" db="UniProtKB">
        <authorList>
            <consortium name="RefSeq"/>
        </authorList>
    </citation>
    <scope>IDENTIFICATION</scope>
    <source>
        <strain evidence="11">S238N-H82</strain>
        <tissue evidence="11">Testes</tissue>
    </source>
</reference>
<dbReference type="PROSITE" id="PS50049">
    <property type="entry name" value="THD_2"/>
    <property type="match status" value="1"/>
</dbReference>
<dbReference type="GO" id="GO:0006955">
    <property type="term" value="P:immune response"/>
    <property type="evidence" value="ECO:0000318"/>
    <property type="project" value="GO_Central"/>
</dbReference>
<keyword evidence="4" id="KW-0964">Secreted</keyword>
<reference evidence="10" key="1">
    <citation type="journal article" date="2020" name="Nat. Ecol. Evol.">
        <title>Deeply conserved synteny resolves early events in vertebrate evolution.</title>
        <authorList>
            <person name="Simakov O."/>
            <person name="Marletaz F."/>
            <person name="Yue J.X."/>
            <person name="O'Connell B."/>
            <person name="Jenkins J."/>
            <person name="Brandt A."/>
            <person name="Calef R."/>
            <person name="Tung C.H."/>
            <person name="Huang T.K."/>
            <person name="Schmutz J."/>
            <person name="Satoh N."/>
            <person name="Yu J.K."/>
            <person name="Putnam N.H."/>
            <person name="Green R.E."/>
            <person name="Rokhsar D.S."/>
        </authorList>
    </citation>
    <scope>NUCLEOTIDE SEQUENCE [LARGE SCALE GENOMIC DNA]</scope>
    <source>
        <strain evidence="10">S238N-H82</strain>
    </source>
</reference>
<evidence type="ECO:0000256" key="7">
    <source>
        <dbReference type="SAM" id="MobiDB-lite"/>
    </source>
</evidence>
<dbReference type="GeneID" id="118428005"/>
<keyword evidence="10" id="KW-1185">Reference proteome</keyword>
<dbReference type="Gene3D" id="2.60.120.40">
    <property type="match status" value="1"/>
</dbReference>
<gene>
    <name evidence="11" type="primary">LOC118428005</name>
</gene>
<keyword evidence="3" id="KW-0202">Cytokine</keyword>
<evidence type="ECO:0000256" key="4">
    <source>
        <dbReference type="ARBA" id="ARBA00022525"/>
    </source>
</evidence>
<dbReference type="GO" id="GO:0042476">
    <property type="term" value="P:odontogenesis"/>
    <property type="evidence" value="ECO:0000318"/>
    <property type="project" value="GO_Central"/>
</dbReference>
<dbReference type="OMA" id="ADWANEE"/>
<evidence type="ECO:0000256" key="1">
    <source>
        <dbReference type="ARBA" id="ARBA00004613"/>
    </source>
</evidence>
<comment type="subcellular location">
    <subcellularLocation>
        <location evidence="1">Secreted</location>
    </subcellularLocation>
</comment>
<keyword evidence="6" id="KW-0325">Glycoprotein</keyword>
<dbReference type="InterPro" id="IPR006052">
    <property type="entry name" value="TNF_dom"/>
</dbReference>
<evidence type="ECO:0000256" key="8">
    <source>
        <dbReference type="SAM" id="Phobius"/>
    </source>
</evidence>
<keyword evidence="5" id="KW-1015">Disulfide bond</keyword>
<evidence type="ECO:0000256" key="2">
    <source>
        <dbReference type="ARBA" id="ARBA00008670"/>
    </source>
</evidence>
<dbReference type="GO" id="GO:0005125">
    <property type="term" value="F:cytokine activity"/>
    <property type="evidence" value="ECO:0000318"/>
    <property type="project" value="GO_Central"/>
</dbReference>
<organism evidence="10 11">
    <name type="scientific">Branchiostoma floridae</name>
    <name type="common">Florida lancelet</name>
    <name type="synonym">Amphioxus</name>
    <dbReference type="NCBI Taxonomy" id="7739"/>
    <lineage>
        <taxon>Eukaryota</taxon>
        <taxon>Metazoa</taxon>
        <taxon>Chordata</taxon>
        <taxon>Cephalochordata</taxon>
        <taxon>Leptocardii</taxon>
        <taxon>Amphioxiformes</taxon>
        <taxon>Branchiostomatidae</taxon>
        <taxon>Branchiostoma</taxon>
    </lineage>
</organism>
<dbReference type="GO" id="GO:0043123">
    <property type="term" value="P:positive regulation of canonical NF-kappaB signal transduction"/>
    <property type="evidence" value="ECO:0000318"/>
    <property type="project" value="GO_Central"/>
</dbReference>
<dbReference type="GO" id="GO:0005615">
    <property type="term" value="C:extracellular space"/>
    <property type="evidence" value="ECO:0000318"/>
    <property type="project" value="GO_Central"/>
</dbReference>
<feature type="transmembrane region" description="Helical" evidence="8">
    <location>
        <begin position="34"/>
        <end position="55"/>
    </location>
</feature>
<comment type="similarity">
    <text evidence="2">Belongs to the tumor necrosis factor family.</text>
</comment>
<evidence type="ECO:0000313" key="10">
    <source>
        <dbReference type="Proteomes" id="UP000001554"/>
    </source>
</evidence>
<dbReference type="GO" id="GO:0016020">
    <property type="term" value="C:membrane"/>
    <property type="evidence" value="ECO:0007669"/>
    <property type="project" value="InterPro"/>
</dbReference>
<dbReference type="PANTHER" id="PTHR15151">
    <property type="entry name" value="PROTEIN EIGER"/>
    <property type="match status" value="1"/>
</dbReference>
<dbReference type="KEGG" id="bfo:118428005"/>
<evidence type="ECO:0000313" key="11">
    <source>
        <dbReference type="RefSeq" id="XP_035693862.1"/>
    </source>
</evidence>
<evidence type="ECO:0000256" key="6">
    <source>
        <dbReference type="ARBA" id="ARBA00023180"/>
    </source>
</evidence>
<dbReference type="RefSeq" id="XP_035693862.1">
    <property type="nucleotide sequence ID" value="XM_035837969.1"/>
</dbReference>
<dbReference type="SMART" id="SM00207">
    <property type="entry name" value="TNF"/>
    <property type="match status" value="1"/>
</dbReference>
<feature type="region of interest" description="Disordered" evidence="7">
    <location>
        <begin position="1"/>
        <end position="26"/>
    </location>
</feature>
<keyword evidence="8" id="KW-0472">Membrane</keyword>
<dbReference type="InterPro" id="IPR051748">
    <property type="entry name" value="TNF_Ligand_Superfamily"/>
</dbReference>
<dbReference type="SUPFAM" id="SSF49842">
    <property type="entry name" value="TNF-like"/>
    <property type="match status" value="1"/>
</dbReference>
<dbReference type="Pfam" id="PF00229">
    <property type="entry name" value="TNF"/>
    <property type="match status" value="1"/>
</dbReference>
<proteinExistence type="inferred from homology"/>
<keyword evidence="8" id="KW-0812">Transmembrane</keyword>
<name>A0A9J7M3G4_BRAFL</name>
<sequence length="308" mass="33488">MKPLALDGQRREDGLTKSANQKPRGGRQVTFQGVFNGAVCVAFVIMTVGCAGLFCRMTQMETELQDLRRACTPMSDGGKAVGTTSDSPPDGPAHLPQEQNNNNRQAHSLRRRDAEGGPTESPKRRKRQKGSRRRNKCQKCKGKKGDAGPPGPPGARGPAGPAGNFTSTFAHFKSSGGRTALESATLNNWILADWANEENFPVASSGEITVEKPGIYFIYSQIVFYEKHHLVSYQVCVDGSMYLTCNESVENVTTDVTGRYKTCYVAGLAPLQAGARVEVRLPTENMFALLFHDTTYLGLIKVAELPST</sequence>
<evidence type="ECO:0000259" key="9">
    <source>
        <dbReference type="PROSITE" id="PS50049"/>
    </source>
</evidence>
<accession>A0A9J7M3G4</accession>
<feature type="compositionally biased region" description="Basic residues" evidence="7">
    <location>
        <begin position="123"/>
        <end position="142"/>
    </location>
</feature>
<dbReference type="OrthoDB" id="6159739at2759"/>
<dbReference type="Proteomes" id="UP000001554">
    <property type="component" value="Chromosome 12"/>
</dbReference>
<dbReference type="InterPro" id="IPR008983">
    <property type="entry name" value="Tumour_necrosis_fac-like_dom"/>
</dbReference>
<protein>
    <submittedName>
        <fullName evidence="11">Ectodysplasin-A-like</fullName>
    </submittedName>
</protein>
<evidence type="ECO:0000256" key="5">
    <source>
        <dbReference type="ARBA" id="ARBA00023157"/>
    </source>
</evidence>
<feature type="region of interest" description="Disordered" evidence="7">
    <location>
        <begin position="74"/>
        <end position="166"/>
    </location>
</feature>
<feature type="domain" description="THD" evidence="9">
    <location>
        <begin position="168"/>
        <end position="302"/>
    </location>
</feature>
<dbReference type="AlphaFoldDB" id="A0A9J7M3G4"/>